<comment type="subcellular location">
    <subcellularLocation>
        <location evidence="1">Membrane</location>
        <topology evidence="1">Multi-pass membrane protein</topology>
    </subcellularLocation>
</comment>
<feature type="transmembrane region" description="Helical" evidence="5">
    <location>
        <begin position="167"/>
        <end position="191"/>
    </location>
</feature>
<reference evidence="6" key="1">
    <citation type="submission" date="2019-08" db="EMBL/GenBank/DDBJ databases">
        <title>The improved chromosome-level genome for the pearl oyster Pinctada fucata martensii using PacBio sequencing and Hi-C.</title>
        <authorList>
            <person name="Zheng Z."/>
        </authorList>
    </citation>
    <scope>NUCLEOTIDE SEQUENCE</scope>
    <source>
        <strain evidence="6">ZZ-2019</strain>
        <tissue evidence="6">Adductor muscle</tissue>
    </source>
</reference>
<dbReference type="Proteomes" id="UP001186944">
    <property type="component" value="Unassembled WGS sequence"/>
</dbReference>
<feature type="transmembrane region" description="Helical" evidence="5">
    <location>
        <begin position="104"/>
        <end position="124"/>
    </location>
</feature>
<gene>
    <name evidence="6" type="ORF">FSP39_019524</name>
</gene>
<dbReference type="Pfam" id="PF07690">
    <property type="entry name" value="MFS_1"/>
    <property type="match status" value="1"/>
</dbReference>
<evidence type="ECO:0000256" key="4">
    <source>
        <dbReference type="ARBA" id="ARBA00023136"/>
    </source>
</evidence>
<dbReference type="InterPro" id="IPR036259">
    <property type="entry name" value="MFS_trans_sf"/>
</dbReference>
<evidence type="ECO:0008006" key="8">
    <source>
        <dbReference type="Google" id="ProtNLM"/>
    </source>
</evidence>
<dbReference type="InterPro" id="IPR011701">
    <property type="entry name" value="MFS"/>
</dbReference>
<sequence length="396" mass="44359">MGILTLARSITVEPVVFLFMWSSFQQFPTNQALIYSKVCAIEFNNDTICDNLYAKQYKSQDSLVQSEASKWIMYNNIASTVPSIFTVTFFLGPYGDKIGRKIPLILPIIGCLLFNVANLINSHFMLAPMWWLLFGNVINGLTGGYIAVMMAAYSYIGHISSIEFRTFRVGVIESIIFLAGTLGVFISGAMLDNTSYDFVYCFIICLLLIALIYSLLRLENLKPEYGNNAKTPLTKTLFDSVYTMYGCIRRSRASHTRLRIILLVAVLVILQLCTTGESDIMYLFVKLPVFDWSTSTYGYFRGLENFTRGLAVLTILPLCTKKLQASDTTLILAGLLSKLIGLIILAFAATTWQMFLVPLVGVFQGFPSAAIRSTTSKMVNQNEQGNSFKILYFNLK</sequence>
<accession>A0AA89BQA0</accession>
<name>A0AA89BQA0_PINIB</name>
<comment type="caution">
    <text evidence="6">The sequence shown here is derived from an EMBL/GenBank/DDBJ whole genome shotgun (WGS) entry which is preliminary data.</text>
</comment>
<keyword evidence="4 5" id="KW-0472">Membrane</keyword>
<proteinExistence type="predicted"/>
<evidence type="ECO:0000313" key="6">
    <source>
        <dbReference type="EMBL" id="KAK3091390.1"/>
    </source>
</evidence>
<feature type="transmembrane region" description="Helical" evidence="5">
    <location>
        <begin position="260"/>
        <end position="285"/>
    </location>
</feature>
<protein>
    <recommendedName>
        <fullName evidence="8">Proton-coupled folate transporter-like protein</fullName>
    </recommendedName>
</protein>
<keyword evidence="7" id="KW-1185">Reference proteome</keyword>
<feature type="transmembrane region" description="Helical" evidence="5">
    <location>
        <begin position="130"/>
        <end position="155"/>
    </location>
</feature>
<dbReference type="SUPFAM" id="SSF103473">
    <property type="entry name" value="MFS general substrate transporter"/>
    <property type="match status" value="1"/>
</dbReference>
<dbReference type="EMBL" id="VSWD01000010">
    <property type="protein sequence ID" value="KAK3091390.1"/>
    <property type="molecule type" value="Genomic_DNA"/>
</dbReference>
<keyword evidence="2 5" id="KW-0812">Transmembrane</keyword>
<evidence type="ECO:0000256" key="5">
    <source>
        <dbReference type="SAM" id="Phobius"/>
    </source>
</evidence>
<feature type="transmembrane region" description="Helical" evidence="5">
    <location>
        <begin position="197"/>
        <end position="216"/>
    </location>
</feature>
<dbReference type="GO" id="GO:0016020">
    <property type="term" value="C:membrane"/>
    <property type="evidence" value="ECO:0007669"/>
    <property type="project" value="UniProtKB-SubCell"/>
</dbReference>
<dbReference type="GO" id="GO:0022857">
    <property type="term" value="F:transmembrane transporter activity"/>
    <property type="evidence" value="ECO:0007669"/>
    <property type="project" value="InterPro"/>
</dbReference>
<feature type="transmembrane region" description="Helical" evidence="5">
    <location>
        <begin position="71"/>
        <end position="92"/>
    </location>
</feature>
<keyword evidence="3 5" id="KW-1133">Transmembrane helix</keyword>
<evidence type="ECO:0000256" key="3">
    <source>
        <dbReference type="ARBA" id="ARBA00022989"/>
    </source>
</evidence>
<dbReference type="PANTHER" id="PTHR23507">
    <property type="entry name" value="ZGC:174356"/>
    <property type="match status" value="1"/>
</dbReference>
<organism evidence="6 7">
    <name type="scientific">Pinctada imbricata</name>
    <name type="common">Atlantic pearl-oyster</name>
    <name type="synonym">Pinctada martensii</name>
    <dbReference type="NCBI Taxonomy" id="66713"/>
    <lineage>
        <taxon>Eukaryota</taxon>
        <taxon>Metazoa</taxon>
        <taxon>Spiralia</taxon>
        <taxon>Lophotrochozoa</taxon>
        <taxon>Mollusca</taxon>
        <taxon>Bivalvia</taxon>
        <taxon>Autobranchia</taxon>
        <taxon>Pteriomorphia</taxon>
        <taxon>Pterioida</taxon>
        <taxon>Pterioidea</taxon>
        <taxon>Pteriidae</taxon>
        <taxon>Pinctada</taxon>
    </lineage>
</organism>
<evidence type="ECO:0000256" key="2">
    <source>
        <dbReference type="ARBA" id="ARBA00022692"/>
    </source>
</evidence>
<feature type="transmembrane region" description="Helical" evidence="5">
    <location>
        <begin position="330"/>
        <end position="349"/>
    </location>
</feature>
<dbReference type="Gene3D" id="1.20.1250.20">
    <property type="entry name" value="MFS general substrate transporter like domains"/>
    <property type="match status" value="1"/>
</dbReference>
<dbReference type="PANTHER" id="PTHR23507:SF1">
    <property type="entry name" value="FI18259P1-RELATED"/>
    <property type="match status" value="1"/>
</dbReference>
<dbReference type="AlphaFoldDB" id="A0AA89BQA0"/>
<evidence type="ECO:0000256" key="1">
    <source>
        <dbReference type="ARBA" id="ARBA00004141"/>
    </source>
</evidence>
<evidence type="ECO:0000313" key="7">
    <source>
        <dbReference type="Proteomes" id="UP001186944"/>
    </source>
</evidence>
<feature type="transmembrane region" description="Helical" evidence="5">
    <location>
        <begin position="297"/>
        <end position="318"/>
    </location>
</feature>